<dbReference type="OrthoDB" id="10300659at2759"/>
<dbReference type="InterPro" id="IPR036431">
    <property type="entry name" value="ARID_dom_sf"/>
</dbReference>
<dbReference type="PROSITE" id="PS51011">
    <property type="entry name" value="ARID"/>
    <property type="match status" value="1"/>
</dbReference>
<dbReference type="Pfam" id="PF01388">
    <property type="entry name" value="ARID"/>
    <property type="match status" value="1"/>
</dbReference>
<dbReference type="InterPro" id="IPR001606">
    <property type="entry name" value="ARID_dom"/>
</dbReference>
<evidence type="ECO:0000259" key="2">
    <source>
        <dbReference type="PROSITE" id="PS51011"/>
    </source>
</evidence>
<evidence type="ECO:0000313" key="3">
    <source>
        <dbReference type="EMBL" id="PPR98645.1"/>
    </source>
</evidence>
<protein>
    <recommendedName>
        <fullName evidence="2">ARID domain-containing protein</fullName>
    </recommendedName>
</protein>
<dbReference type="Proteomes" id="UP000239757">
    <property type="component" value="Unassembled WGS sequence"/>
</dbReference>
<feature type="region of interest" description="Disordered" evidence="1">
    <location>
        <begin position="389"/>
        <end position="471"/>
    </location>
</feature>
<sequence length="471" mass="52051">MADNDQDYNNTSNSWSKNYRYGTTFLGAPSLANRLSFKTACTICKKEMDSPMICINTDFLCPSCNHCFLASIKSSVSQNPQPEVLPPLSSTIFRSQFLEIMNHPYSTDLPVYSIYDQYKLALKDPRFFRIMLDLVSIIKNKPLPVPIFQGKELNLHPIFVQVTCRGGIRKVVRERKMQELCAALAANLSAGVVYKMYMKWLYDLESWFFDSPPGEYLQTSSTSFARGHLMQGLLEGQPSSQRIQATAPYRNPASVNTNRQSTSLQAGFDFGLTCHLYSSSSRPCPMPGVIGGEPSSSNLDHPFSSLPKPHPIQGLIEGQPSEQGLTSFADLNSAIANDQITFIDDALPGTTSRDFEDNTQDFAPADEQSSNVSSDWVPIEWEVQPEVPVPDVYSTGIHGSTPGIDPSHNERNTVGSTESRDGNYEKGASSTGTVTSISAEQQPSNDRKPESPNKETPPTYVPTRPGQEKTE</sequence>
<dbReference type="PANTHER" id="PTHR46691">
    <property type="entry name" value="HIGH MOBILITY GROUP B PROTEIN 9"/>
    <property type="match status" value="1"/>
</dbReference>
<dbReference type="EMBL" id="KZ665623">
    <property type="protein sequence ID" value="PPR98645.1"/>
    <property type="molecule type" value="Genomic_DNA"/>
</dbReference>
<dbReference type="PANTHER" id="PTHR46691:SF1">
    <property type="entry name" value="AT-RICH INTERACTIVE DOMAIN-CONTAINING PROTEIN 2"/>
    <property type="match status" value="1"/>
</dbReference>
<gene>
    <name evidence="3" type="ORF">GOBAR_AA22038</name>
</gene>
<evidence type="ECO:0000313" key="4">
    <source>
        <dbReference type="Proteomes" id="UP000239757"/>
    </source>
</evidence>
<dbReference type="GO" id="GO:0003677">
    <property type="term" value="F:DNA binding"/>
    <property type="evidence" value="ECO:0007669"/>
    <property type="project" value="InterPro"/>
</dbReference>
<proteinExistence type="predicted"/>
<accession>A0A2P5X5M3</accession>
<organism evidence="3 4">
    <name type="scientific">Gossypium barbadense</name>
    <name type="common">Sea Island cotton</name>
    <name type="synonym">Hibiscus barbadensis</name>
    <dbReference type="NCBI Taxonomy" id="3634"/>
    <lineage>
        <taxon>Eukaryota</taxon>
        <taxon>Viridiplantae</taxon>
        <taxon>Streptophyta</taxon>
        <taxon>Embryophyta</taxon>
        <taxon>Tracheophyta</taxon>
        <taxon>Spermatophyta</taxon>
        <taxon>Magnoliopsida</taxon>
        <taxon>eudicotyledons</taxon>
        <taxon>Gunneridae</taxon>
        <taxon>Pentapetalae</taxon>
        <taxon>rosids</taxon>
        <taxon>malvids</taxon>
        <taxon>Malvales</taxon>
        <taxon>Malvaceae</taxon>
        <taxon>Malvoideae</taxon>
        <taxon>Gossypium</taxon>
    </lineage>
</organism>
<feature type="domain" description="ARID" evidence="2">
    <location>
        <begin position="122"/>
        <end position="209"/>
    </location>
</feature>
<name>A0A2P5X5M3_GOSBA</name>
<feature type="compositionally biased region" description="Polar residues" evidence="1">
    <location>
        <begin position="428"/>
        <end position="444"/>
    </location>
</feature>
<dbReference type="SUPFAM" id="SSF46774">
    <property type="entry name" value="ARID-like"/>
    <property type="match status" value="1"/>
</dbReference>
<dbReference type="Gene3D" id="1.10.150.60">
    <property type="entry name" value="ARID DNA-binding domain"/>
    <property type="match status" value="1"/>
</dbReference>
<dbReference type="AlphaFoldDB" id="A0A2P5X5M3"/>
<evidence type="ECO:0000256" key="1">
    <source>
        <dbReference type="SAM" id="MobiDB-lite"/>
    </source>
</evidence>
<reference evidence="3 4" key="1">
    <citation type="submission" date="2015-01" db="EMBL/GenBank/DDBJ databases">
        <title>Genome of allotetraploid Gossypium barbadense reveals genomic plasticity and fiber elongation in cotton evolution.</title>
        <authorList>
            <person name="Chen X."/>
            <person name="Liu X."/>
            <person name="Zhao B."/>
            <person name="Zheng H."/>
            <person name="Hu Y."/>
            <person name="Lu G."/>
            <person name="Yang C."/>
            <person name="Chen J."/>
            <person name="Shan C."/>
            <person name="Zhang L."/>
            <person name="Zhou Y."/>
            <person name="Wang L."/>
            <person name="Guo W."/>
            <person name="Bai Y."/>
            <person name="Ruan J."/>
            <person name="Shangguan X."/>
            <person name="Mao Y."/>
            <person name="Jiang J."/>
            <person name="Zhu Y."/>
            <person name="Lei J."/>
            <person name="Kang H."/>
            <person name="Chen S."/>
            <person name="He X."/>
            <person name="Wang R."/>
            <person name="Wang Y."/>
            <person name="Chen J."/>
            <person name="Wang L."/>
            <person name="Yu S."/>
            <person name="Wang B."/>
            <person name="Wei J."/>
            <person name="Song S."/>
            <person name="Lu X."/>
            <person name="Gao Z."/>
            <person name="Gu W."/>
            <person name="Deng X."/>
            <person name="Ma D."/>
            <person name="Wang S."/>
            <person name="Liang W."/>
            <person name="Fang L."/>
            <person name="Cai C."/>
            <person name="Zhu X."/>
            <person name="Zhou B."/>
            <person name="Zhang Y."/>
            <person name="Chen Z."/>
            <person name="Xu S."/>
            <person name="Zhu R."/>
            <person name="Wang S."/>
            <person name="Zhang T."/>
            <person name="Zhao G."/>
        </authorList>
    </citation>
    <scope>NUCLEOTIDE SEQUENCE [LARGE SCALE GENOMIC DNA]</scope>
    <source>
        <strain evidence="4">cv. Xinhai21</strain>
        <tissue evidence="3">Leaf</tissue>
    </source>
</reference>
<feature type="region of interest" description="Disordered" evidence="1">
    <location>
        <begin position="351"/>
        <end position="374"/>
    </location>
</feature>
<dbReference type="SMART" id="SM00501">
    <property type="entry name" value="BRIGHT"/>
    <property type="match status" value="1"/>
</dbReference>